<dbReference type="SMART" id="SM00484">
    <property type="entry name" value="XPGI"/>
    <property type="match status" value="1"/>
</dbReference>
<dbReference type="InterPro" id="IPR029060">
    <property type="entry name" value="PIN-like_dom_sf"/>
</dbReference>
<dbReference type="SMART" id="SM00279">
    <property type="entry name" value="HhH2"/>
    <property type="match status" value="1"/>
</dbReference>
<dbReference type="PANTHER" id="PTHR11081:SF65">
    <property type="entry name" value="DNA DAMAGE-INDUCIBLE PROTEIN DIN7-RELATED"/>
    <property type="match status" value="1"/>
</dbReference>
<dbReference type="Proteomes" id="UP000717515">
    <property type="component" value="Unassembled WGS sequence"/>
</dbReference>
<dbReference type="GO" id="GO:0006281">
    <property type="term" value="P:DNA repair"/>
    <property type="evidence" value="ECO:0007669"/>
    <property type="project" value="UniProtKB-KW"/>
</dbReference>
<dbReference type="CDD" id="cd09908">
    <property type="entry name" value="H3TH_EXO1"/>
    <property type="match status" value="1"/>
</dbReference>
<keyword evidence="7" id="KW-0378">Hydrolase</keyword>
<evidence type="ECO:0000256" key="11">
    <source>
        <dbReference type="ARBA" id="ARBA00023125"/>
    </source>
</evidence>
<feature type="region of interest" description="Disordered" evidence="14">
    <location>
        <begin position="389"/>
        <end position="413"/>
    </location>
</feature>
<evidence type="ECO:0000256" key="9">
    <source>
        <dbReference type="ARBA" id="ARBA00022842"/>
    </source>
</evidence>
<keyword evidence="13" id="KW-0539">Nucleus</keyword>
<dbReference type="InterPro" id="IPR036279">
    <property type="entry name" value="5-3_exonuclease_C_sf"/>
</dbReference>
<keyword evidence="4" id="KW-0540">Nuclease</keyword>
<dbReference type="GO" id="GO:0003677">
    <property type="term" value="F:DNA binding"/>
    <property type="evidence" value="ECO:0007669"/>
    <property type="project" value="UniProtKB-KW"/>
</dbReference>
<evidence type="ECO:0000256" key="7">
    <source>
        <dbReference type="ARBA" id="ARBA00022801"/>
    </source>
</evidence>
<dbReference type="InterPro" id="IPR044752">
    <property type="entry name" value="PIN-like_EXO1"/>
</dbReference>
<dbReference type="Pfam" id="PF00752">
    <property type="entry name" value="XPG_N"/>
    <property type="match status" value="1"/>
</dbReference>
<dbReference type="PRINTS" id="PR00853">
    <property type="entry name" value="XPGRADSUPER"/>
</dbReference>
<dbReference type="FunFam" id="3.40.50.1010:FF:000002">
    <property type="entry name" value="Exonuclease 1, putative"/>
    <property type="match status" value="1"/>
</dbReference>
<feature type="region of interest" description="Disordered" evidence="14">
    <location>
        <begin position="586"/>
        <end position="619"/>
    </location>
</feature>
<proteinExistence type="inferred from homology"/>
<feature type="compositionally biased region" description="Basic and acidic residues" evidence="14">
    <location>
        <begin position="484"/>
        <end position="499"/>
    </location>
</feature>
<evidence type="ECO:0000256" key="6">
    <source>
        <dbReference type="ARBA" id="ARBA00022763"/>
    </source>
</evidence>
<dbReference type="FunFam" id="1.10.150.20:FF:000011">
    <property type="entry name" value="exonuclease 1"/>
    <property type="match status" value="1"/>
</dbReference>
<dbReference type="InterPro" id="IPR006086">
    <property type="entry name" value="XPG-I_dom"/>
</dbReference>
<feature type="domain" description="XPG-I" evidence="15">
    <location>
        <begin position="138"/>
        <end position="208"/>
    </location>
</feature>
<dbReference type="CDD" id="cd09857">
    <property type="entry name" value="PIN_EXO1"/>
    <property type="match status" value="1"/>
</dbReference>
<keyword evidence="11" id="KW-0238">DNA-binding</keyword>
<dbReference type="InterPro" id="IPR037315">
    <property type="entry name" value="EXO1_H3TH"/>
</dbReference>
<evidence type="ECO:0000256" key="4">
    <source>
        <dbReference type="ARBA" id="ARBA00022722"/>
    </source>
</evidence>
<evidence type="ECO:0000259" key="16">
    <source>
        <dbReference type="SMART" id="SM00485"/>
    </source>
</evidence>
<accession>A0A9P7ZZN9</accession>
<dbReference type="SMART" id="SM00485">
    <property type="entry name" value="XPGN"/>
    <property type="match status" value="1"/>
</dbReference>
<dbReference type="SUPFAM" id="SSF47807">
    <property type="entry name" value="5' to 3' exonuclease, C-terminal subdomain"/>
    <property type="match status" value="1"/>
</dbReference>
<feature type="compositionally biased region" description="Polar residues" evidence="14">
    <location>
        <begin position="389"/>
        <end position="398"/>
    </location>
</feature>
<evidence type="ECO:0008006" key="19">
    <source>
        <dbReference type="Google" id="ProtNLM"/>
    </source>
</evidence>
<comment type="cofactor">
    <cofactor evidence="1">
        <name>Mg(2+)</name>
        <dbReference type="ChEBI" id="CHEBI:18420"/>
    </cofactor>
</comment>
<dbReference type="SUPFAM" id="SSF88723">
    <property type="entry name" value="PIN domain-like"/>
    <property type="match status" value="1"/>
</dbReference>
<keyword evidence="6" id="KW-0227">DNA damage</keyword>
<dbReference type="PANTHER" id="PTHR11081">
    <property type="entry name" value="FLAP ENDONUCLEASE FAMILY MEMBER"/>
    <property type="match status" value="1"/>
</dbReference>
<evidence type="ECO:0000256" key="12">
    <source>
        <dbReference type="ARBA" id="ARBA00023204"/>
    </source>
</evidence>
<dbReference type="InterPro" id="IPR006085">
    <property type="entry name" value="XPG_DNA_repair_N"/>
</dbReference>
<dbReference type="InterPro" id="IPR008918">
    <property type="entry name" value="HhH2"/>
</dbReference>
<gene>
    <name evidence="17" type="ORF">KVV02_006722</name>
</gene>
<keyword evidence="8" id="KW-0269">Exonuclease</keyword>
<dbReference type="GO" id="GO:0005634">
    <property type="term" value="C:nucleus"/>
    <property type="evidence" value="ECO:0007669"/>
    <property type="project" value="UniProtKB-SubCell"/>
</dbReference>
<evidence type="ECO:0000256" key="13">
    <source>
        <dbReference type="ARBA" id="ARBA00023242"/>
    </source>
</evidence>
<keyword evidence="9" id="KW-0460">Magnesium</keyword>
<feature type="compositionally biased region" description="Low complexity" evidence="14">
    <location>
        <begin position="586"/>
        <end position="596"/>
    </location>
</feature>
<dbReference type="GO" id="GO:0046872">
    <property type="term" value="F:metal ion binding"/>
    <property type="evidence" value="ECO:0007669"/>
    <property type="project" value="UniProtKB-KW"/>
</dbReference>
<evidence type="ECO:0000313" key="18">
    <source>
        <dbReference type="Proteomes" id="UP000717515"/>
    </source>
</evidence>
<comment type="subcellular location">
    <subcellularLocation>
        <location evidence="2">Nucleus</location>
    </subcellularLocation>
</comment>
<evidence type="ECO:0000313" key="17">
    <source>
        <dbReference type="EMBL" id="KAG9321618.1"/>
    </source>
</evidence>
<comment type="similarity">
    <text evidence="3">Belongs to the XPG/RAD2 endonuclease family. EXO1 subfamily.</text>
</comment>
<evidence type="ECO:0000256" key="8">
    <source>
        <dbReference type="ARBA" id="ARBA00022839"/>
    </source>
</evidence>
<feature type="compositionally biased region" description="Polar residues" evidence="14">
    <location>
        <begin position="516"/>
        <end position="532"/>
    </location>
</feature>
<dbReference type="GO" id="GO:0035312">
    <property type="term" value="F:5'-3' DNA exonuclease activity"/>
    <property type="evidence" value="ECO:0007669"/>
    <property type="project" value="InterPro"/>
</dbReference>
<keyword evidence="5" id="KW-0479">Metal-binding</keyword>
<evidence type="ECO:0000256" key="14">
    <source>
        <dbReference type="SAM" id="MobiDB-lite"/>
    </source>
</evidence>
<evidence type="ECO:0000256" key="10">
    <source>
        <dbReference type="ARBA" id="ARBA00022881"/>
    </source>
</evidence>
<evidence type="ECO:0000256" key="5">
    <source>
        <dbReference type="ARBA" id="ARBA00022723"/>
    </source>
</evidence>
<feature type="compositionally biased region" description="Polar residues" evidence="14">
    <location>
        <begin position="597"/>
        <end position="606"/>
    </location>
</feature>
<protein>
    <recommendedName>
        <fullName evidence="19">Exonuclease 1</fullName>
    </recommendedName>
</protein>
<name>A0A9P7ZZN9_MORAP</name>
<sequence>MGIQGLLPLLKSIEKPVHLKDYSGQTLAVDGYVWLHKGAFACAQELCLGQVTEKYVTYFMRKIEMFKFFGVKPYVVFDGGYLPSKAVTEQDRLGRREESKKQAMELLQCGKSKLALEKFRKCVDVTPEMAYAVIQALEAAQVEYVVAPYEADAQLAYLEKKGIVDGIVTEDSDLLVFGCKRVIFKLDQYGAGIEILHENLSLVQEVSFHEWSMTEIRHMCILAGCDYLPSIPGMGLKTSQRLLRRFKTMDKAVKYLRMESTSMKIQSDYEEAFRRADLTFLYARVYDPVTRSMVHLNPIPDELEELVQTEEYDFLGPVIEQGVLQGIASGRLHPMTKAALTIPSRAIPGQKTTSVYSGKENKPAFAYKRLASTQSSKSIQSYFVRPATSPVTQSCNTTSERKQATLKRKPLSDNTAAAAKTTVLERPSKIDTSASLICGSSTNPIRAQVQERTPTSEPHPSPNVFIEARSRFFGFDEPTSDAGEDTHPKARSKAVREDSGVELEGGSGCSAYASLSPEQENDGGSPSASQGSLYLPPEAAVGSLIKNSSQSSEAKVIQGWREKFSHPSGQTLSRTTGLTRAFQTGIQSKKSGSISSNPRQSRTLGSTAGHRSDLPGRGIVRITPGQPVYHLETQRQKVVDTASKASPLATKAPLSDLQAQSAPIEYRHSLNLNRFKYTPPAASTR</sequence>
<reference evidence="17" key="1">
    <citation type="submission" date="2021-07" db="EMBL/GenBank/DDBJ databases">
        <title>Draft genome of Mortierella alpina, strain LL118, isolated from an aspen leaf litter sample.</title>
        <authorList>
            <person name="Yang S."/>
            <person name="Vinatzer B.A."/>
        </authorList>
    </citation>
    <scope>NUCLEOTIDE SEQUENCE</scope>
    <source>
        <strain evidence="17">LL118</strain>
    </source>
</reference>
<dbReference type="GO" id="GO:0017108">
    <property type="term" value="F:5'-flap endonuclease activity"/>
    <property type="evidence" value="ECO:0007669"/>
    <property type="project" value="TreeGrafter"/>
</dbReference>
<dbReference type="InterPro" id="IPR006084">
    <property type="entry name" value="XPG/Rad2"/>
</dbReference>
<feature type="domain" description="XPG N-terminal" evidence="16">
    <location>
        <begin position="1"/>
        <end position="99"/>
    </location>
</feature>
<dbReference type="Gene3D" id="3.40.50.1010">
    <property type="entry name" value="5'-nuclease"/>
    <property type="match status" value="1"/>
</dbReference>
<organism evidence="17 18">
    <name type="scientific">Mortierella alpina</name>
    <name type="common">Oleaginous fungus</name>
    <name type="synonym">Mortierella renispora</name>
    <dbReference type="NCBI Taxonomy" id="64518"/>
    <lineage>
        <taxon>Eukaryota</taxon>
        <taxon>Fungi</taxon>
        <taxon>Fungi incertae sedis</taxon>
        <taxon>Mucoromycota</taxon>
        <taxon>Mortierellomycotina</taxon>
        <taxon>Mortierellomycetes</taxon>
        <taxon>Mortierellales</taxon>
        <taxon>Mortierellaceae</taxon>
        <taxon>Mortierella</taxon>
    </lineage>
</organism>
<keyword evidence="10" id="KW-0267">Excision nuclease</keyword>
<evidence type="ECO:0000256" key="2">
    <source>
        <dbReference type="ARBA" id="ARBA00004123"/>
    </source>
</evidence>
<dbReference type="AlphaFoldDB" id="A0A9P7ZZN9"/>
<dbReference type="EMBL" id="JAIFTL010000193">
    <property type="protein sequence ID" value="KAG9321618.1"/>
    <property type="molecule type" value="Genomic_DNA"/>
</dbReference>
<evidence type="ECO:0000256" key="1">
    <source>
        <dbReference type="ARBA" id="ARBA00001946"/>
    </source>
</evidence>
<dbReference type="Pfam" id="PF00867">
    <property type="entry name" value="XPG_I"/>
    <property type="match status" value="1"/>
</dbReference>
<comment type="caution">
    <text evidence="17">The sequence shown here is derived from an EMBL/GenBank/DDBJ whole genome shotgun (WGS) entry which is preliminary data.</text>
</comment>
<keyword evidence="12" id="KW-0234">DNA repair</keyword>
<dbReference type="Gene3D" id="1.10.150.20">
    <property type="entry name" value="5' to 3' exonuclease, C-terminal subdomain"/>
    <property type="match status" value="1"/>
</dbReference>
<evidence type="ECO:0000259" key="15">
    <source>
        <dbReference type="SMART" id="SM00484"/>
    </source>
</evidence>
<feature type="region of interest" description="Disordered" evidence="14">
    <location>
        <begin position="475"/>
        <end position="534"/>
    </location>
</feature>
<evidence type="ECO:0000256" key="3">
    <source>
        <dbReference type="ARBA" id="ARBA00010563"/>
    </source>
</evidence>